<dbReference type="Proteomes" id="UP000092444">
    <property type="component" value="Unassembled WGS sequence"/>
</dbReference>
<dbReference type="AlphaFoldDB" id="A0A1B0FFP5"/>
<keyword evidence="4" id="KW-0808">Transferase</keyword>
<evidence type="ECO:0000256" key="4">
    <source>
        <dbReference type="ARBA" id="ARBA00022679"/>
    </source>
</evidence>
<keyword evidence="6" id="KW-0804">Transcription</keyword>
<keyword evidence="5" id="KW-0548">Nucleotidyltransferase</keyword>
<dbReference type="InterPro" id="IPR007120">
    <property type="entry name" value="DNA-dir_RNAP_su2_dom"/>
</dbReference>
<evidence type="ECO:0000256" key="3">
    <source>
        <dbReference type="ARBA" id="ARBA00022478"/>
    </source>
</evidence>
<evidence type="ECO:0000259" key="7">
    <source>
        <dbReference type="Pfam" id="PF00562"/>
    </source>
</evidence>
<dbReference type="GO" id="GO:0003677">
    <property type="term" value="F:DNA binding"/>
    <property type="evidence" value="ECO:0007669"/>
    <property type="project" value="InterPro"/>
</dbReference>
<evidence type="ECO:0000256" key="1">
    <source>
        <dbReference type="ARBA" id="ARBA00006835"/>
    </source>
</evidence>
<dbReference type="Pfam" id="PF00562">
    <property type="entry name" value="RNA_pol_Rpb2_6"/>
    <property type="match status" value="1"/>
</dbReference>
<keyword evidence="3" id="KW-0240">DNA-directed RNA polymerase</keyword>
<accession>A0A1B0FFP5</accession>
<dbReference type="GO" id="GO:0000428">
    <property type="term" value="C:DNA-directed RNA polymerase complex"/>
    <property type="evidence" value="ECO:0007669"/>
    <property type="project" value="UniProtKB-KW"/>
</dbReference>
<reference evidence="8" key="1">
    <citation type="submission" date="2020-05" db="UniProtKB">
        <authorList>
            <consortium name="EnsemblMetazoa"/>
        </authorList>
    </citation>
    <scope>IDENTIFICATION</scope>
    <source>
        <strain evidence="8">Yale</strain>
    </source>
</reference>
<dbReference type="SUPFAM" id="SSF64484">
    <property type="entry name" value="beta and beta-prime subunits of DNA dependent RNA-polymerase"/>
    <property type="match status" value="1"/>
</dbReference>
<dbReference type="InterPro" id="IPR015712">
    <property type="entry name" value="DNA-dir_RNA_pol_su2"/>
</dbReference>
<evidence type="ECO:0000256" key="2">
    <source>
        <dbReference type="ARBA" id="ARBA00012418"/>
    </source>
</evidence>
<name>A0A1B0FFP5_GLOMM</name>
<dbReference type="InterPro" id="IPR037033">
    <property type="entry name" value="DNA-dir_RNAP_su2_hyb_sf"/>
</dbReference>
<dbReference type="EnsemblMetazoa" id="GMOY002481-RA">
    <property type="protein sequence ID" value="GMOY002481-PA"/>
    <property type="gene ID" value="GMOY002481"/>
</dbReference>
<dbReference type="STRING" id="37546.A0A1B0FFP5"/>
<feature type="domain" description="DNA-directed RNA polymerase subunit 2 hybrid-binding" evidence="7">
    <location>
        <begin position="26"/>
        <end position="88"/>
    </location>
</feature>
<evidence type="ECO:0000313" key="9">
    <source>
        <dbReference type="Proteomes" id="UP000092444"/>
    </source>
</evidence>
<evidence type="ECO:0000256" key="6">
    <source>
        <dbReference type="ARBA" id="ARBA00023163"/>
    </source>
</evidence>
<dbReference type="PANTHER" id="PTHR20856">
    <property type="entry name" value="DNA-DIRECTED RNA POLYMERASE I SUBUNIT 2"/>
    <property type="match status" value="1"/>
</dbReference>
<organism evidence="8 9">
    <name type="scientific">Glossina morsitans morsitans</name>
    <name type="common">Savannah tsetse fly</name>
    <dbReference type="NCBI Taxonomy" id="37546"/>
    <lineage>
        <taxon>Eukaryota</taxon>
        <taxon>Metazoa</taxon>
        <taxon>Ecdysozoa</taxon>
        <taxon>Arthropoda</taxon>
        <taxon>Hexapoda</taxon>
        <taxon>Insecta</taxon>
        <taxon>Pterygota</taxon>
        <taxon>Neoptera</taxon>
        <taxon>Endopterygota</taxon>
        <taxon>Diptera</taxon>
        <taxon>Brachycera</taxon>
        <taxon>Muscomorpha</taxon>
        <taxon>Hippoboscoidea</taxon>
        <taxon>Glossinidae</taxon>
        <taxon>Glossina</taxon>
    </lineage>
</organism>
<sequence length="89" mass="10369">MDKDYAYCTTYTHCEVHSTMVLSLYASIIPFPDHNQSPHNTYPSKQAMGVRITNFHVRMDTLAHVLCYPMKRLVTTRPMEHLRFRALPA</sequence>
<dbReference type="VEuPathDB" id="VectorBase:GMOY002481"/>
<comment type="similarity">
    <text evidence="1">Belongs to the RNA polymerase beta chain family.</text>
</comment>
<dbReference type="Gene3D" id="2.40.50.150">
    <property type="match status" value="1"/>
</dbReference>
<protein>
    <recommendedName>
        <fullName evidence="2">DNA-directed RNA polymerase</fullName>
        <ecNumber evidence="2">2.7.7.6</ecNumber>
    </recommendedName>
</protein>
<evidence type="ECO:0000256" key="5">
    <source>
        <dbReference type="ARBA" id="ARBA00022695"/>
    </source>
</evidence>
<dbReference type="Gene3D" id="2.40.270.10">
    <property type="entry name" value="DNA-directed RNA polymerase, subunit 2, domain 6"/>
    <property type="match status" value="1"/>
</dbReference>
<dbReference type="GO" id="GO:0003899">
    <property type="term" value="F:DNA-directed RNA polymerase activity"/>
    <property type="evidence" value="ECO:0007669"/>
    <property type="project" value="UniProtKB-EC"/>
</dbReference>
<evidence type="ECO:0000313" key="8">
    <source>
        <dbReference type="EnsemblMetazoa" id="GMOY002481-PA"/>
    </source>
</evidence>
<proteinExistence type="inferred from homology"/>
<keyword evidence="9" id="KW-1185">Reference proteome</keyword>
<dbReference type="GO" id="GO:0032549">
    <property type="term" value="F:ribonucleoside binding"/>
    <property type="evidence" value="ECO:0007669"/>
    <property type="project" value="InterPro"/>
</dbReference>
<dbReference type="InterPro" id="IPR014724">
    <property type="entry name" value="RNA_pol_RPB2_OB-fold"/>
</dbReference>
<dbReference type="EMBL" id="CCAG010009887">
    <property type="status" value="NOT_ANNOTATED_CDS"/>
    <property type="molecule type" value="Genomic_DNA"/>
</dbReference>
<dbReference type="GO" id="GO:0006351">
    <property type="term" value="P:DNA-templated transcription"/>
    <property type="evidence" value="ECO:0007669"/>
    <property type="project" value="InterPro"/>
</dbReference>
<dbReference type="EC" id="2.7.7.6" evidence="2"/>